<name>A0A7Z0ERQ7_9ACTN</name>
<evidence type="ECO:0000256" key="1">
    <source>
        <dbReference type="ARBA" id="ARBA00022505"/>
    </source>
</evidence>
<dbReference type="Gene3D" id="3.90.1170.50">
    <property type="entry name" value="Aldehyde oxidase/xanthine dehydrogenase, a/b hammerhead"/>
    <property type="match status" value="1"/>
</dbReference>
<dbReference type="EC" id="1.17.1.4" evidence="4"/>
<keyword evidence="1" id="KW-0500">Molybdenum</keyword>
<evidence type="ECO:0000313" key="5">
    <source>
        <dbReference type="Proteomes" id="UP000572051"/>
    </source>
</evidence>
<dbReference type="InterPro" id="IPR008274">
    <property type="entry name" value="AldOxase/xan_DH_MoCoBD1"/>
</dbReference>
<dbReference type="AlphaFoldDB" id="A0A7Z0ERQ7"/>
<dbReference type="InterPro" id="IPR037165">
    <property type="entry name" value="AldOxase/xan_DH_Mopterin-bd_sf"/>
</dbReference>
<evidence type="ECO:0000259" key="3">
    <source>
        <dbReference type="SMART" id="SM01008"/>
    </source>
</evidence>
<reference evidence="4 5" key="1">
    <citation type="submission" date="2020-07" db="EMBL/GenBank/DDBJ databases">
        <title>Sequencing the genomes of 1000 actinobacteria strains.</title>
        <authorList>
            <person name="Klenk H.-P."/>
        </authorList>
    </citation>
    <scope>NUCLEOTIDE SEQUENCE [LARGE SCALE GENOMIC DNA]</scope>
    <source>
        <strain evidence="4 5">DSM 44442</strain>
    </source>
</reference>
<dbReference type="InterPro" id="IPR046867">
    <property type="entry name" value="AldOxase/xan_DH_MoCoBD2"/>
</dbReference>
<dbReference type="PANTHER" id="PTHR11908:SF132">
    <property type="entry name" value="ALDEHYDE OXIDASE 1-RELATED"/>
    <property type="match status" value="1"/>
</dbReference>
<accession>A0A7Z0ERQ7</accession>
<gene>
    <name evidence="4" type="ORF">HNR10_004960</name>
</gene>
<protein>
    <submittedName>
        <fullName evidence="4">Xanthine dehydrogenase YagR molybdenum-binding subunit</fullName>
        <ecNumber evidence="4">1.17.1.4</ecNumber>
    </submittedName>
</protein>
<dbReference type="GO" id="GO:0005506">
    <property type="term" value="F:iron ion binding"/>
    <property type="evidence" value="ECO:0007669"/>
    <property type="project" value="InterPro"/>
</dbReference>
<dbReference type="Proteomes" id="UP000572051">
    <property type="component" value="Unassembled WGS sequence"/>
</dbReference>
<sequence>MTTTGQQPTARSTVGRSVERIEGTAKVTGAARYAFEVPAEGALYGWLVTSTVASGRITAINHTRALADPEVVAVLDHTTAPRLAEVGDTELQIMQSDQVRFHGQVIAVVVAGSPEAAREAAGRIDVTYEQRTHTVVLDGQSPDVYVPELVNGLNEPAVTEDGDVDREFGNSAVVVDGEYTTPPEHTAPLEPHAALARWDGGDLLLYYSDQGPYTTAEMLAPLLGIPRERVRVVAEHIGGGFGSKFVPRALPVAAALAARIVGRPVKAALTRQQMFALNGHRSETRQRVRLGADRDGRLRALEHTALMHTSRSMEFVENTATSSRMMYSSAAQRTLHRVGRLDIPTPSFMRTPGHAPGMFGLETAMDELAVRLGIDPIELRRRNQPDVDATNGLPFSSHGLLECLRVGAQRFGWTDRAPYRRGRWLIGSGVAASTHPDYTFPAKATVRIDDDGRISARVAGSDIGTGARTALTQLVAEEFGLPVSQVDVRIGDSAFGVAPPAGGSAGTSSWSWPLLTAARQIRERIEAAGGAIPVGGLEVAADSTDDLAKRPSLARHTFGAQFAEVWVHADTGEVRVERLYGTFAAGRIINARTARSQLLGGMVMGVGMALTEIGELDREFGDFANHDLASYHIPSNADVRDLRADWIDEVDDQLNPAGVKGIGEVGIVGTAAAIGNAIHHATGVRLRRLPFRIEDVRSGMRPTPA</sequence>
<proteinExistence type="predicted"/>
<dbReference type="InterPro" id="IPR016208">
    <property type="entry name" value="Ald_Oxase/xanthine_DH-like"/>
</dbReference>
<evidence type="ECO:0000313" key="4">
    <source>
        <dbReference type="EMBL" id="NYJ37079.1"/>
    </source>
</evidence>
<dbReference type="SUPFAM" id="SSF54665">
    <property type="entry name" value="CO dehydrogenase molybdoprotein N-domain-like"/>
    <property type="match status" value="1"/>
</dbReference>
<dbReference type="EMBL" id="JACCFS010000001">
    <property type="protein sequence ID" value="NYJ37079.1"/>
    <property type="molecule type" value="Genomic_DNA"/>
</dbReference>
<dbReference type="GO" id="GO:0004854">
    <property type="term" value="F:xanthine dehydrogenase activity"/>
    <property type="evidence" value="ECO:0007669"/>
    <property type="project" value="UniProtKB-EC"/>
</dbReference>
<comment type="caution">
    <text evidence="4">The sequence shown here is derived from an EMBL/GenBank/DDBJ whole genome shotgun (WGS) entry which is preliminary data.</text>
</comment>
<keyword evidence="5" id="KW-1185">Reference proteome</keyword>
<dbReference type="Pfam" id="PF02738">
    <property type="entry name" value="MoCoBD_1"/>
    <property type="match status" value="1"/>
</dbReference>
<dbReference type="Pfam" id="PF20256">
    <property type="entry name" value="MoCoBD_2"/>
    <property type="match status" value="2"/>
</dbReference>
<evidence type="ECO:0000256" key="2">
    <source>
        <dbReference type="ARBA" id="ARBA00023002"/>
    </source>
</evidence>
<organism evidence="4 5">
    <name type="scientific">Nocardiopsis aegyptia</name>
    <dbReference type="NCBI Taxonomy" id="220378"/>
    <lineage>
        <taxon>Bacteria</taxon>
        <taxon>Bacillati</taxon>
        <taxon>Actinomycetota</taxon>
        <taxon>Actinomycetes</taxon>
        <taxon>Streptosporangiales</taxon>
        <taxon>Nocardiopsidaceae</taxon>
        <taxon>Nocardiopsis</taxon>
    </lineage>
</organism>
<dbReference type="Gene3D" id="3.30.365.10">
    <property type="entry name" value="Aldehyde oxidase/xanthine dehydrogenase, molybdopterin binding domain"/>
    <property type="match status" value="4"/>
</dbReference>
<dbReference type="InterPro" id="IPR000674">
    <property type="entry name" value="Ald_Oxase/Xan_DH_a/b"/>
</dbReference>
<dbReference type="SMART" id="SM01008">
    <property type="entry name" value="Ald_Xan_dh_C"/>
    <property type="match status" value="1"/>
</dbReference>
<dbReference type="InterPro" id="IPR036856">
    <property type="entry name" value="Ald_Oxase/Xan_DH_a/b_sf"/>
</dbReference>
<keyword evidence="2 4" id="KW-0560">Oxidoreductase</keyword>
<dbReference type="SUPFAM" id="SSF56003">
    <property type="entry name" value="Molybdenum cofactor-binding domain"/>
    <property type="match status" value="1"/>
</dbReference>
<dbReference type="PANTHER" id="PTHR11908">
    <property type="entry name" value="XANTHINE DEHYDROGENASE"/>
    <property type="match status" value="1"/>
</dbReference>
<dbReference type="RefSeq" id="WP_179827481.1">
    <property type="nucleotide sequence ID" value="NZ_JACCFS010000001.1"/>
</dbReference>
<dbReference type="Pfam" id="PF01315">
    <property type="entry name" value="Ald_Xan_dh_C"/>
    <property type="match status" value="1"/>
</dbReference>
<feature type="domain" description="Aldehyde oxidase/xanthine dehydrogenase a/b hammerhead" evidence="3">
    <location>
        <begin position="28"/>
        <end position="132"/>
    </location>
</feature>